<keyword evidence="3" id="KW-1003">Cell membrane</keyword>
<dbReference type="PANTHER" id="PTHR43549">
    <property type="entry name" value="MULTIDRUG RESISTANCE PROTEIN YPNP-RELATED"/>
    <property type="match status" value="1"/>
</dbReference>
<proteinExistence type="predicted"/>
<feature type="transmembrane region" description="Helical" evidence="7">
    <location>
        <begin position="21"/>
        <end position="42"/>
    </location>
</feature>
<organism evidence="8 9">
    <name type="scientific">Qipengyuania spongiae</name>
    <dbReference type="NCBI Taxonomy" id="2909673"/>
    <lineage>
        <taxon>Bacteria</taxon>
        <taxon>Pseudomonadati</taxon>
        <taxon>Pseudomonadota</taxon>
        <taxon>Alphaproteobacteria</taxon>
        <taxon>Sphingomonadales</taxon>
        <taxon>Erythrobacteraceae</taxon>
        <taxon>Qipengyuania</taxon>
    </lineage>
</organism>
<gene>
    <name evidence="8" type="ORF">L1F33_04990</name>
</gene>
<dbReference type="InterPro" id="IPR052031">
    <property type="entry name" value="Membrane_Transporter-Flippase"/>
</dbReference>
<comment type="subcellular location">
    <subcellularLocation>
        <location evidence="1">Cell inner membrane</location>
        <topology evidence="1">Multi-pass membrane protein</topology>
    </subcellularLocation>
</comment>
<name>A0ABY5T2H4_9SPHN</name>
<dbReference type="RefSeq" id="WP_265560445.1">
    <property type="nucleotide sequence ID" value="NZ_CP092471.1"/>
</dbReference>
<dbReference type="EMBL" id="CP092471">
    <property type="protein sequence ID" value="UVI40301.1"/>
    <property type="molecule type" value="Genomic_DNA"/>
</dbReference>
<feature type="transmembrane region" description="Helical" evidence="7">
    <location>
        <begin position="356"/>
        <end position="379"/>
    </location>
</feature>
<accession>A0ABY5T2H4</accession>
<dbReference type="NCBIfam" id="TIGR00797">
    <property type="entry name" value="matE"/>
    <property type="match status" value="1"/>
</dbReference>
<dbReference type="Pfam" id="PF01554">
    <property type="entry name" value="MatE"/>
    <property type="match status" value="2"/>
</dbReference>
<dbReference type="PIRSF" id="PIRSF006603">
    <property type="entry name" value="DinF"/>
    <property type="match status" value="1"/>
</dbReference>
<feature type="transmembrane region" description="Helical" evidence="7">
    <location>
        <begin position="423"/>
        <end position="445"/>
    </location>
</feature>
<evidence type="ECO:0000313" key="8">
    <source>
        <dbReference type="EMBL" id="UVI40301.1"/>
    </source>
</evidence>
<evidence type="ECO:0000256" key="2">
    <source>
        <dbReference type="ARBA" id="ARBA00022448"/>
    </source>
</evidence>
<evidence type="ECO:0000313" key="9">
    <source>
        <dbReference type="Proteomes" id="UP001065265"/>
    </source>
</evidence>
<feature type="transmembrane region" description="Helical" evidence="7">
    <location>
        <begin position="54"/>
        <end position="80"/>
    </location>
</feature>
<evidence type="ECO:0000256" key="7">
    <source>
        <dbReference type="SAM" id="Phobius"/>
    </source>
</evidence>
<reference evidence="8" key="1">
    <citation type="submission" date="2022-02" db="EMBL/GenBank/DDBJ databases">
        <title>Qipengyuania spongiae sp. nov., isolated from marine sponge.</title>
        <authorList>
            <person name="Li Z."/>
            <person name="Zhang M."/>
        </authorList>
    </citation>
    <scope>NUCLEOTIDE SEQUENCE</scope>
    <source>
        <strain evidence="8">PHS-Z21</strain>
    </source>
</reference>
<feature type="transmembrane region" description="Helical" evidence="7">
    <location>
        <begin position="168"/>
        <end position="191"/>
    </location>
</feature>
<dbReference type="InterPro" id="IPR002528">
    <property type="entry name" value="MATE_fam"/>
</dbReference>
<feature type="transmembrane region" description="Helical" evidence="7">
    <location>
        <begin position="324"/>
        <end position="344"/>
    </location>
</feature>
<keyword evidence="5 7" id="KW-1133">Transmembrane helix</keyword>
<evidence type="ECO:0000256" key="6">
    <source>
        <dbReference type="ARBA" id="ARBA00023136"/>
    </source>
</evidence>
<protein>
    <submittedName>
        <fullName evidence="8">MATE family efflux transporter</fullName>
    </submittedName>
</protein>
<keyword evidence="4 7" id="KW-0812">Transmembrane</keyword>
<dbReference type="InterPro" id="IPR048279">
    <property type="entry name" value="MdtK-like"/>
</dbReference>
<keyword evidence="6 7" id="KW-0472">Membrane</keyword>
<evidence type="ECO:0000256" key="3">
    <source>
        <dbReference type="ARBA" id="ARBA00022475"/>
    </source>
</evidence>
<dbReference type="PANTHER" id="PTHR43549:SF3">
    <property type="entry name" value="MULTIDRUG RESISTANCE PROTEIN YPNP-RELATED"/>
    <property type="match status" value="1"/>
</dbReference>
<feature type="transmembrane region" description="Helical" evidence="7">
    <location>
        <begin position="135"/>
        <end position="156"/>
    </location>
</feature>
<sequence>MSETAKLTRGSIRGHLFMQTWPMILGVAAIMSVGLIDAYFIGQLGSSELAAVAFIFPITIAISSLGVGVMVGINSVIARALGAGSQERAARLANFGALFALTAGIVLGLALFLLLDPLFRLMQASDALLPLIREYMRPYALGLPVLLLQMGLNGVLRGQGEARMTSYVSLSYAAVNWVLDPLLITGAPPFLGGFDGFGVAGAAYASIIGFGIAAALALWLISRTPLPVSPSLIRRCNLAESSGAILRVAGPAAFSNAINPIGLSVLTALLASQGEAAVAGFGAAGRLQSFATVPLLGLSGSIGAIVGQNWGAHQPDRSRRAMRYTAMFSVAYGLLTAIVLFAFGERFASLFTDDPAVIAEFASYLAISVWGYAGFGLLITANGALNAVDKATYALVQSAARVFLVMLPFGWLLRESWGAEAIYAAELVANLLGGALAALVVWRVLARDPVRAD</sequence>
<feature type="transmembrane region" description="Helical" evidence="7">
    <location>
        <begin position="391"/>
        <end position="411"/>
    </location>
</feature>
<keyword evidence="2" id="KW-0813">Transport</keyword>
<dbReference type="Proteomes" id="UP001065265">
    <property type="component" value="Chromosome"/>
</dbReference>
<evidence type="ECO:0000256" key="1">
    <source>
        <dbReference type="ARBA" id="ARBA00004429"/>
    </source>
</evidence>
<evidence type="ECO:0000256" key="5">
    <source>
        <dbReference type="ARBA" id="ARBA00022989"/>
    </source>
</evidence>
<keyword evidence="9" id="KW-1185">Reference proteome</keyword>
<feature type="transmembrane region" description="Helical" evidence="7">
    <location>
        <begin position="92"/>
        <end position="115"/>
    </location>
</feature>
<feature type="transmembrane region" description="Helical" evidence="7">
    <location>
        <begin position="197"/>
        <end position="221"/>
    </location>
</feature>
<evidence type="ECO:0000256" key="4">
    <source>
        <dbReference type="ARBA" id="ARBA00022692"/>
    </source>
</evidence>